<gene>
    <name evidence="5" type="ORF">HNQ44_002396</name>
</gene>
<keyword evidence="6" id="KW-1185">Reference proteome</keyword>
<evidence type="ECO:0000256" key="1">
    <source>
        <dbReference type="ARBA" id="ARBA00001946"/>
    </source>
</evidence>
<evidence type="ECO:0000256" key="3">
    <source>
        <dbReference type="RuleBase" id="RU003476"/>
    </source>
</evidence>
<reference evidence="5 6" key="1">
    <citation type="submission" date="2020-08" db="EMBL/GenBank/DDBJ databases">
        <title>Genomic Encyclopedia of Type Strains, Phase IV (KMG-IV): sequencing the most valuable type-strain genomes for metagenomic binning, comparative biology and taxonomic classification.</title>
        <authorList>
            <person name="Goeker M."/>
        </authorList>
    </citation>
    <scope>NUCLEOTIDE SEQUENCE [LARGE SCALE GENOMIC DNA]</scope>
    <source>
        <strain evidence="5 6">DSM 15895</strain>
    </source>
</reference>
<evidence type="ECO:0000256" key="2">
    <source>
        <dbReference type="ARBA" id="ARBA00022801"/>
    </source>
</evidence>
<dbReference type="OrthoDB" id="9804563at2"/>
<sequence length="130" mass="14821">MHGERKSWNGAAAIVMAENQVLMVKEKESGGWSIPSGGIEAGETPEQACLREVWEETGFRVNILKPLHVKRTIIKNHDVALHYFLCEVTEGQISYHDPDDAIEEIAWKTSRELYGLIHDYPEDRELLLSF</sequence>
<keyword evidence="2 3" id="KW-0378">Hydrolase</keyword>
<dbReference type="InterPro" id="IPR015797">
    <property type="entry name" value="NUDIX_hydrolase-like_dom_sf"/>
</dbReference>
<dbReference type="EMBL" id="JACHHE010000006">
    <property type="protein sequence ID" value="MBB5180951.1"/>
    <property type="molecule type" value="Genomic_DNA"/>
</dbReference>
<dbReference type="PANTHER" id="PTHR43046">
    <property type="entry name" value="GDP-MANNOSE MANNOSYL HYDROLASE"/>
    <property type="match status" value="1"/>
</dbReference>
<dbReference type="InterPro" id="IPR020084">
    <property type="entry name" value="NUDIX_hydrolase_CS"/>
</dbReference>
<dbReference type="GO" id="GO:0016787">
    <property type="term" value="F:hydrolase activity"/>
    <property type="evidence" value="ECO:0007669"/>
    <property type="project" value="UniProtKB-KW"/>
</dbReference>
<evidence type="ECO:0000259" key="4">
    <source>
        <dbReference type="PROSITE" id="PS51462"/>
    </source>
</evidence>
<dbReference type="InterPro" id="IPR020476">
    <property type="entry name" value="Nudix_hydrolase"/>
</dbReference>
<dbReference type="Proteomes" id="UP000525923">
    <property type="component" value="Unassembled WGS sequence"/>
</dbReference>
<dbReference type="PROSITE" id="PS51462">
    <property type="entry name" value="NUDIX"/>
    <property type="match status" value="1"/>
</dbReference>
<dbReference type="Gene3D" id="3.90.79.10">
    <property type="entry name" value="Nucleoside Triphosphate Pyrophosphohydrolase"/>
    <property type="match status" value="1"/>
</dbReference>
<dbReference type="SUPFAM" id="SSF55811">
    <property type="entry name" value="Nudix"/>
    <property type="match status" value="1"/>
</dbReference>
<dbReference type="RefSeq" id="WP_135501150.1">
    <property type="nucleotide sequence ID" value="NZ_JACHHE010000006.1"/>
</dbReference>
<dbReference type="AlphaFoldDB" id="A0A7W8CST6"/>
<comment type="cofactor">
    <cofactor evidence="1">
        <name>Mg(2+)</name>
        <dbReference type="ChEBI" id="CHEBI:18420"/>
    </cofactor>
</comment>
<evidence type="ECO:0000313" key="5">
    <source>
        <dbReference type="EMBL" id="MBB5180951.1"/>
    </source>
</evidence>
<proteinExistence type="inferred from homology"/>
<protein>
    <submittedName>
        <fullName evidence="5">8-oxo-dGTP pyrophosphatase MutT (NUDIX family)</fullName>
    </submittedName>
</protein>
<dbReference type="Pfam" id="PF00293">
    <property type="entry name" value="NUDIX"/>
    <property type="match status" value="1"/>
</dbReference>
<dbReference type="PROSITE" id="PS00893">
    <property type="entry name" value="NUDIX_BOX"/>
    <property type="match status" value="1"/>
</dbReference>
<dbReference type="CDD" id="cd02883">
    <property type="entry name" value="NUDIX_Hydrolase"/>
    <property type="match status" value="1"/>
</dbReference>
<name>A0A7W8CST6_9BACL</name>
<dbReference type="PANTHER" id="PTHR43046:SF2">
    <property type="entry name" value="8-OXO-DGTP DIPHOSPHATASE-RELATED"/>
    <property type="match status" value="1"/>
</dbReference>
<comment type="similarity">
    <text evidence="3">Belongs to the Nudix hydrolase family.</text>
</comment>
<accession>A0A7W8CST6</accession>
<dbReference type="PRINTS" id="PR00502">
    <property type="entry name" value="NUDIXFAMILY"/>
</dbReference>
<comment type="caution">
    <text evidence="5">The sequence shown here is derived from an EMBL/GenBank/DDBJ whole genome shotgun (WGS) entry which is preliminary data.</text>
</comment>
<organism evidence="5 6">
    <name type="scientific">Planococcus koreensis</name>
    <dbReference type="NCBI Taxonomy" id="112331"/>
    <lineage>
        <taxon>Bacteria</taxon>
        <taxon>Bacillati</taxon>
        <taxon>Bacillota</taxon>
        <taxon>Bacilli</taxon>
        <taxon>Bacillales</taxon>
        <taxon>Caryophanaceae</taxon>
        <taxon>Planococcus</taxon>
    </lineage>
</organism>
<evidence type="ECO:0000313" key="6">
    <source>
        <dbReference type="Proteomes" id="UP000525923"/>
    </source>
</evidence>
<dbReference type="InterPro" id="IPR000086">
    <property type="entry name" value="NUDIX_hydrolase_dom"/>
</dbReference>
<feature type="domain" description="Nudix hydrolase" evidence="4">
    <location>
        <begin position="6"/>
        <end position="130"/>
    </location>
</feature>